<name>A0A7D9EUQ7_PARCT</name>
<accession>A0A7D9EUQ7</accession>
<protein>
    <submittedName>
        <fullName evidence="2">Uncharacterized protein</fullName>
    </submittedName>
</protein>
<reference evidence="2" key="1">
    <citation type="submission" date="2020-04" db="EMBL/GenBank/DDBJ databases">
        <authorList>
            <person name="Alioto T."/>
            <person name="Alioto T."/>
            <person name="Gomez Garrido J."/>
        </authorList>
    </citation>
    <scope>NUCLEOTIDE SEQUENCE</scope>
    <source>
        <strain evidence="2">A484AB</strain>
    </source>
</reference>
<dbReference type="SMART" id="SM00231">
    <property type="entry name" value="FA58C"/>
    <property type="match status" value="1"/>
</dbReference>
<dbReference type="Pfam" id="PF00754">
    <property type="entry name" value="F5_F8_type_C"/>
    <property type="match status" value="1"/>
</dbReference>
<dbReference type="EMBL" id="CACRXK020009169">
    <property type="protein sequence ID" value="CAB4016563.1"/>
    <property type="molecule type" value="Genomic_DNA"/>
</dbReference>
<evidence type="ECO:0000313" key="3">
    <source>
        <dbReference type="Proteomes" id="UP001152795"/>
    </source>
</evidence>
<dbReference type="FunFam" id="2.60.120.260:FF:000002">
    <property type="entry name" value="Coagulation factor VIII"/>
    <property type="match status" value="1"/>
</dbReference>
<dbReference type="AlphaFoldDB" id="A0A7D9EUQ7"/>
<dbReference type="Proteomes" id="UP001152795">
    <property type="component" value="Unassembled WGS sequence"/>
</dbReference>
<dbReference type="PROSITE" id="PS01285">
    <property type="entry name" value="FA58C_1"/>
    <property type="match status" value="1"/>
</dbReference>
<organism evidence="2 3">
    <name type="scientific">Paramuricea clavata</name>
    <name type="common">Red gorgonian</name>
    <name type="synonym">Violescent sea-whip</name>
    <dbReference type="NCBI Taxonomy" id="317549"/>
    <lineage>
        <taxon>Eukaryota</taxon>
        <taxon>Metazoa</taxon>
        <taxon>Cnidaria</taxon>
        <taxon>Anthozoa</taxon>
        <taxon>Octocorallia</taxon>
        <taxon>Malacalcyonacea</taxon>
        <taxon>Plexauridae</taxon>
        <taxon>Paramuricea</taxon>
    </lineage>
</organism>
<gene>
    <name evidence="2" type="ORF">PACLA_8A013707</name>
</gene>
<dbReference type="CDD" id="cd00057">
    <property type="entry name" value="FA58C"/>
    <property type="match status" value="1"/>
</dbReference>
<dbReference type="InterPro" id="IPR008979">
    <property type="entry name" value="Galactose-bd-like_sf"/>
</dbReference>
<dbReference type="SUPFAM" id="SSF49785">
    <property type="entry name" value="Galactose-binding domain-like"/>
    <property type="match status" value="1"/>
</dbReference>
<sequence length="233" mass="25656">MKMAKMIFLIFVVGFLSMATLGEAICCDSIKSLVEEKIEANKTLCGAGSTLPPQCCRDIANMVRRYVDAYEALCLNNTSCTDPKPLGMTSGKIPDDAITASSVDSSNYKPSYARLTKAGSSCSWAPTRAGQIGSWLQVDLGQLSTVTGIATQGICSSANQWVKSYSVSYSNVPNSWTPYKESGNVKVFQANTDRNSIVTHSFKYRIRARYLRVLPKSWSSWPVMRLELYGCRH</sequence>
<evidence type="ECO:0000256" key="1">
    <source>
        <dbReference type="ARBA" id="ARBA00023157"/>
    </source>
</evidence>
<keyword evidence="3" id="KW-1185">Reference proteome</keyword>
<evidence type="ECO:0000313" key="2">
    <source>
        <dbReference type="EMBL" id="CAB4016563.1"/>
    </source>
</evidence>
<dbReference type="PROSITE" id="PS50022">
    <property type="entry name" value="FA58C_3"/>
    <property type="match status" value="1"/>
</dbReference>
<dbReference type="Gene3D" id="2.60.120.260">
    <property type="entry name" value="Galactose-binding domain-like"/>
    <property type="match status" value="1"/>
</dbReference>
<dbReference type="OrthoDB" id="6049633at2759"/>
<keyword evidence="1" id="KW-1015">Disulfide bond</keyword>
<proteinExistence type="predicted"/>
<dbReference type="InterPro" id="IPR000421">
    <property type="entry name" value="FA58C"/>
</dbReference>
<dbReference type="PANTHER" id="PTHR24543">
    <property type="entry name" value="MULTICOPPER OXIDASE-RELATED"/>
    <property type="match status" value="1"/>
</dbReference>
<comment type="caution">
    <text evidence="2">The sequence shown here is derived from an EMBL/GenBank/DDBJ whole genome shotgun (WGS) entry which is preliminary data.</text>
</comment>
<dbReference type="PROSITE" id="PS01286">
    <property type="entry name" value="FA58C_2"/>
    <property type="match status" value="1"/>
</dbReference>